<evidence type="ECO:0000256" key="2">
    <source>
        <dbReference type="ARBA" id="ARBA00006484"/>
    </source>
</evidence>
<sequence>MAAGMLAGKAALITGSTSGIGLAMARALAGAGANVALHGFGSPETIQGLQDELQNNHGVQTTYSDADLRKPPLIRDMVKQVHDKFGRIDILVNNAGIQFVSPVQDFPEDKWDDIIAVCLNSAFHTTKAALPYMLDQGWGRIVNTGSMHALVASPFKSAYNAAKHGIAGFTKTVALEMAQKNITCNAICPGYVLTDLVRNQLEDTARIRGMTVEQVVEKVLLADQPTKQFVKPEDLAAMVLHLCGPHSASITGACLSVDGGWTCR</sequence>
<proteinExistence type="inferred from homology"/>
<dbReference type="PANTHER" id="PTHR42879:SF2">
    <property type="entry name" value="3-OXOACYL-[ACYL-CARRIER-PROTEIN] REDUCTASE FABG"/>
    <property type="match status" value="1"/>
</dbReference>
<protein>
    <recommendedName>
        <fullName evidence="3">3-oxoacyl-[acyl-carrier-protein] reductase</fullName>
        <ecNumber evidence="3">1.1.1.100</ecNumber>
    </recommendedName>
</protein>
<evidence type="ECO:0000256" key="3">
    <source>
        <dbReference type="ARBA" id="ARBA00012948"/>
    </source>
</evidence>
<organism evidence="6 7">
    <name type="scientific">Tetradesmus obliquus</name>
    <name type="common">Green alga</name>
    <name type="synonym">Acutodesmus obliquus</name>
    <dbReference type="NCBI Taxonomy" id="3088"/>
    <lineage>
        <taxon>Eukaryota</taxon>
        <taxon>Viridiplantae</taxon>
        <taxon>Chlorophyta</taxon>
        <taxon>core chlorophytes</taxon>
        <taxon>Chlorophyceae</taxon>
        <taxon>CS clade</taxon>
        <taxon>Sphaeropleales</taxon>
        <taxon>Scenedesmaceae</taxon>
        <taxon>Tetradesmus</taxon>
    </lineage>
</organism>
<dbReference type="InterPro" id="IPR050259">
    <property type="entry name" value="SDR"/>
</dbReference>
<dbReference type="GO" id="GO:0003858">
    <property type="term" value="F:3-hydroxybutyrate dehydrogenase activity"/>
    <property type="evidence" value="ECO:0007669"/>
    <property type="project" value="InterPro"/>
</dbReference>
<dbReference type="AlphaFoldDB" id="A0A383V9Y7"/>
<comment type="pathway">
    <text evidence="1">Lipid metabolism; fatty acid biosynthesis.</text>
</comment>
<dbReference type="Gene3D" id="3.40.50.720">
    <property type="entry name" value="NAD(P)-binding Rossmann-like Domain"/>
    <property type="match status" value="1"/>
</dbReference>
<evidence type="ECO:0000256" key="1">
    <source>
        <dbReference type="ARBA" id="ARBA00005194"/>
    </source>
</evidence>
<evidence type="ECO:0000313" key="6">
    <source>
        <dbReference type="EMBL" id="SZX62378.1"/>
    </source>
</evidence>
<dbReference type="PANTHER" id="PTHR42879">
    <property type="entry name" value="3-OXOACYL-(ACYL-CARRIER-PROTEIN) REDUCTASE"/>
    <property type="match status" value="1"/>
</dbReference>
<dbReference type="EMBL" id="FNXT01000223">
    <property type="protein sequence ID" value="SZX62378.1"/>
    <property type="molecule type" value="Genomic_DNA"/>
</dbReference>
<evidence type="ECO:0000313" key="7">
    <source>
        <dbReference type="Proteomes" id="UP000256970"/>
    </source>
</evidence>
<reference evidence="6 7" key="1">
    <citation type="submission" date="2016-10" db="EMBL/GenBank/DDBJ databases">
        <authorList>
            <person name="Cai Z."/>
        </authorList>
    </citation>
    <scope>NUCLEOTIDE SEQUENCE [LARGE SCALE GENOMIC DNA]</scope>
</reference>
<name>A0A383V9Y7_TETOB</name>
<dbReference type="EC" id="1.1.1.100" evidence="3"/>
<dbReference type="InterPro" id="IPR020904">
    <property type="entry name" value="Sc_DH/Rdtase_CS"/>
</dbReference>
<dbReference type="STRING" id="3088.A0A383V9Y7"/>
<dbReference type="SUPFAM" id="SSF51735">
    <property type="entry name" value="NAD(P)-binding Rossmann-fold domains"/>
    <property type="match status" value="1"/>
</dbReference>
<comment type="similarity">
    <text evidence="2 5">Belongs to the short-chain dehydrogenases/reductases (SDR) family.</text>
</comment>
<dbReference type="InterPro" id="IPR002347">
    <property type="entry name" value="SDR_fam"/>
</dbReference>
<dbReference type="PROSITE" id="PS00061">
    <property type="entry name" value="ADH_SHORT"/>
    <property type="match status" value="1"/>
</dbReference>
<dbReference type="InterPro" id="IPR036291">
    <property type="entry name" value="NAD(P)-bd_dom_sf"/>
</dbReference>
<dbReference type="PRINTS" id="PR00081">
    <property type="entry name" value="GDHRDH"/>
</dbReference>
<dbReference type="PRINTS" id="PR00080">
    <property type="entry name" value="SDRFAMILY"/>
</dbReference>
<evidence type="ECO:0000256" key="5">
    <source>
        <dbReference type="RuleBase" id="RU000363"/>
    </source>
</evidence>
<gene>
    <name evidence="6" type="ORF">BQ4739_LOCUS2972</name>
</gene>
<dbReference type="Pfam" id="PF00106">
    <property type="entry name" value="adh_short"/>
    <property type="match status" value="1"/>
</dbReference>
<dbReference type="FunFam" id="3.40.50.720:FF:000084">
    <property type="entry name" value="Short-chain dehydrogenase reductase"/>
    <property type="match status" value="1"/>
</dbReference>
<evidence type="ECO:0000256" key="4">
    <source>
        <dbReference type="ARBA" id="ARBA00048508"/>
    </source>
</evidence>
<accession>A0A383V9Y7</accession>
<dbReference type="NCBIfam" id="NF009093">
    <property type="entry name" value="PRK12429.1"/>
    <property type="match status" value="1"/>
</dbReference>
<dbReference type="GO" id="GO:0004316">
    <property type="term" value="F:3-oxoacyl-[acyl-carrier-protein] reductase (NADPH) activity"/>
    <property type="evidence" value="ECO:0007669"/>
    <property type="project" value="UniProtKB-EC"/>
</dbReference>
<dbReference type="NCBIfam" id="TIGR01963">
    <property type="entry name" value="PHB_DH"/>
    <property type="match status" value="1"/>
</dbReference>
<dbReference type="InterPro" id="IPR011294">
    <property type="entry name" value="3-OHbutyrate_DH"/>
</dbReference>
<comment type="catalytic activity">
    <reaction evidence="4">
        <text>a (3R)-hydroxyacyl-[ACP] + NADP(+) = a 3-oxoacyl-[ACP] + NADPH + H(+)</text>
        <dbReference type="Rhea" id="RHEA:17397"/>
        <dbReference type="Rhea" id="RHEA-COMP:9916"/>
        <dbReference type="Rhea" id="RHEA-COMP:9945"/>
        <dbReference type="ChEBI" id="CHEBI:15378"/>
        <dbReference type="ChEBI" id="CHEBI:57783"/>
        <dbReference type="ChEBI" id="CHEBI:58349"/>
        <dbReference type="ChEBI" id="CHEBI:78776"/>
        <dbReference type="ChEBI" id="CHEBI:78827"/>
        <dbReference type="EC" id="1.1.1.100"/>
    </reaction>
</comment>
<dbReference type="GO" id="GO:0032787">
    <property type="term" value="P:monocarboxylic acid metabolic process"/>
    <property type="evidence" value="ECO:0007669"/>
    <property type="project" value="UniProtKB-ARBA"/>
</dbReference>
<keyword evidence="7" id="KW-1185">Reference proteome</keyword>
<dbReference type="Proteomes" id="UP000256970">
    <property type="component" value="Unassembled WGS sequence"/>
</dbReference>